<gene>
    <name evidence="2" type="ORF">PLEOSDRAFT_1107116</name>
</gene>
<dbReference type="AlphaFoldDB" id="A0A067NE03"/>
<name>A0A067NE03_PLEO1</name>
<accession>A0A067NE03</accession>
<dbReference type="VEuPathDB" id="FungiDB:PLEOSDRAFT_1107116"/>
<feature type="region of interest" description="Disordered" evidence="1">
    <location>
        <begin position="1"/>
        <end position="46"/>
    </location>
</feature>
<reference evidence="3" key="1">
    <citation type="journal article" date="2014" name="Proc. Natl. Acad. Sci. U.S.A.">
        <title>Extensive sampling of basidiomycete genomes demonstrates inadequacy of the white-rot/brown-rot paradigm for wood decay fungi.</title>
        <authorList>
            <person name="Riley R."/>
            <person name="Salamov A.A."/>
            <person name="Brown D.W."/>
            <person name="Nagy L.G."/>
            <person name="Floudas D."/>
            <person name="Held B.W."/>
            <person name="Levasseur A."/>
            <person name="Lombard V."/>
            <person name="Morin E."/>
            <person name="Otillar R."/>
            <person name="Lindquist E.A."/>
            <person name="Sun H."/>
            <person name="LaButti K.M."/>
            <person name="Schmutz J."/>
            <person name="Jabbour D."/>
            <person name="Luo H."/>
            <person name="Baker S.E."/>
            <person name="Pisabarro A.G."/>
            <person name="Walton J.D."/>
            <person name="Blanchette R.A."/>
            <person name="Henrissat B."/>
            <person name="Martin F."/>
            <person name="Cullen D."/>
            <person name="Hibbett D.S."/>
            <person name="Grigoriev I.V."/>
        </authorList>
    </citation>
    <scope>NUCLEOTIDE SEQUENCE [LARGE SCALE GENOMIC DNA]</scope>
    <source>
        <strain evidence="3">PC15</strain>
    </source>
</reference>
<evidence type="ECO:0000313" key="3">
    <source>
        <dbReference type="Proteomes" id="UP000027073"/>
    </source>
</evidence>
<protein>
    <submittedName>
        <fullName evidence="2">Uncharacterized protein</fullName>
    </submittedName>
</protein>
<dbReference type="EMBL" id="KL198010">
    <property type="protein sequence ID" value="KDQ26253.1"/>
    <property type="molecule type" value="Genomic_DNA"/>
</dbReference>
<sequence length="150" mass="16675">MPEPARNLEKLEPGGRSPSPPNTQRTRNNDNDDAGSSPPPEQTPSSIAVDWDEFARLVATAVVMESIPFPTPDDEPEFVINTLYNFLESRNPRPQWTIPSLEVAVSTPHGEPMELHQGPRVFHETVTYIYRYGDTVRITVSTSNPNGGFS</sequence>
<feature type="compositionally biased region" description="Basic and acidic residues" evidence="1">
    <location>
        <begin position="1"/>
        <end position="13"/>
    </location>
</feature>
<proteinExistence type="predicted"/>
<evidence type="ECO:0000256" key="1">
    <source>
        <dbReference type="SAM" id="MobiDB-lite"/>
    </source>
</evidence>
<dbReference type="HOGENOM" id="CLU_1949724_0_0_1"/>
<dbReference type="InParanoid" id="A0A067NE03"/>
<evidence type="ECO:0000313" key="2">
    <source>
        <dbReference type="EMBL" id="KDQ26253.1"/>
    </source>
</evidence>
<dbReference type="Proteomes" id="UP000027073">
    <property type="component" value="Unassembled WGS sequence"/>
</dbReference>
<organism evidence="2 3">
    <name type="scientific">Pleurotus ostreatus (strain PC15)</name>
    <name type="common">Oyster mushroom</name>
    <dbReference type="NCBI Taxonomy" id="1137138"/>
    <lineage>
        <taxon>Eukaryota</taxon>
        <taxon>Fungi</taxon>
        <taxon>Dikarya</taxon>
        <taxon>Basidiomycota</taxon>
        <taxon>Agaricomycotina</taxon>
        <taxon>Agaricomycetes</taxon>
        <taxon>Agaricomycetidae</taxon>
        <taxon>Agaricales</taxon>
        <taxon>Pleurotineae</taxon>
        <taxon>Pleurotaceae</taxon>
        <taxon>Pleurotus</taxon>
    </lineage>
</organism>